<proteinExistence type="predicted"/>
<keyword evidence="5" id="KW-1185">Reference proteome</keyword>
<dbReference type="GO" id="GO:0048038">
    <property type="term" value="F:quinone binding"/>
    <property type="evidence" value="ECO:0007669"/>
    <property type="project" value="InterPro"/>
</dbReference>
<dbReference type="Pfam" id="PF05402">
    <property type="entry name" value="PqqD"/>
    <property type="match status" value="1"/>
</dbReference>
<dbReference type="InterPro" id="IPR041881">
    <property type="entry name" value="PqqD_sf"/>
</dbReference>
<dbReference type="AlphaFoldDB" id="A0AAU9CY12"/>
<dbReference type="KEGG" id="mcau:MIT9_P2503"/>
<dbReference type="Proteomes" id="UP001321825">
    <property type="component" value="Chromosome"/>
</dbReference>
<gene>
    <name evidence="4" type="ORF">MIT9_P2503</name>
</gene>
<comment type="pathway">
    <text evidence="1">Cofactor biosynthesis; pyrroloquinoline quinone biosynthesis.</text>
</comment>
<evidence type="ECO:0000256" key="1">
    <source>
        <dbReference type="ARBA" id="ARBA00004886"/>
    </source>
</evidence>
<keyword evidence="3" id="KW-0884">PQQ biosynthesis</keyword>
<name>A0AAU9CY12_9GAMM</name>
<dbReference type="NCBIfam" id="NF002535">
    <property type="entry name" value="PRK02079.1"/>
    <property type="match status" value="1"/>
</dbReference>
<evidence type="ECO:0000256" key="3">
    <source>
        <dbReference type="ARBA" id="ARBA00022905"/>
    </source>
</evidence>
<organism evidence="4 5">
    <name type="scientific">Methylomarinovum caldicuralii</name>
    <dbReference type="NCBI Taxonomy" id="438856"/>
    <lineage>
        <taxon>Bacteria</taxon>
        <taxon>Pseudomonadati</taxon>
        <taxon>Pseudomonadota</taxon>
        <taxon>Gammaproteobacteria</taxon>
        <taxon>Methylococcales</taxon>
        <taxon>Methylothermaceae</taxon>
        <taxon>Methylomarinovum</taxon>
    </lineage>
</organism>
<dbReference type="InterPro" id="IPR022479">
    <property type="entry name" value="PqqD_bac"/>
</dbReference>
<reference evidence="5" key="1">
    <citation type="journal article" date="2024" name="Int. J. Syst. Evol. Microbiol.">
        <title>Methylomarinovum tepidoasis sp. nov., a moderately thermophilic methanotroph of the family Methylothermaceae isolated from a deep-sea hydrothermal field.</title>
        <authorList>
            <person name="Hirayama H."/>
            <person name="Takaki Y."/>
            <person name="Abe M."/>
            <person name="Miyazaki M."/>
            <person name="Uematsu K."/>
            <person name="Matsui Y."/>
            <person name="Takai K."/>
        </authorList>
    </citation>
    <scope>NUCLEOTIDE SEQUENCE [LARGE SCALE GENOMIC DNA]</scope>
    <source>
        <strain evidence="5">IT-9</strain>
    </source>
</reference>
<dbReference type="Gene3D" id="1.10.10.1150">
    <property type="entry name" value="Coenzyme PQQ synthesis protein D (PqqD)"/>
    <property type="match status" value="1"/>
</dbReference>
<evidence type="ECO:0000313" key="4">
    <source>
        <dbReference type="EMBL" id="BCX82912.1"/>
    </source>
</evidence>
<sequence length="91" mass="10573">MSLDPDTPLRFSPLHRLQWEEAQQRHVILYPEGLVELNATSAEILKLCDGRHTLRTIVEELERKYQTQGLTDDIREFLEIALENGWIETAA</sequence>
<dbReference type="InterPro" id="IPR008792">
    <property type="entry name" value="PQQD"/>
</dbReference>
<dbReference type="EMBL" id="AP024714">
    <property type="protein sequence ID" value="BCX82912.1"/>
    <property type="molecule type" value="Genomic_DNA"/>
</dbReference>
<dbReference type="RefSeq" id="WP_317705295.1">
    <property type="nucleotide sequence ID" value="NZ_AP024714.1"/>
</dbReference>
<comment type="subunit">
    <text evidence="2">Monomer. Interacts with PqqE.</text>
</comment>
<evidence type="ECO:0000313" key="5">
    <source>
        <dbReference type="Proteomes" id="UP001321825"/>
    </source>
</evidence>
<evidence type="ECO:0000256" key="2">
    <source>
        <dbReference type="ARBA" id="ARBA00011741"/>
    </source>
</evidence>
<accession>A0AAU9CY12</accession>
<dbReference type="NCBIfam" id="TIGR03859">
    <property type="entry name" value="PQQ_PqqD"/>
    <property type="match status" value="1"/>
</dbReference>
<dbReference type="GO" id="GO:0018189">
    <property type="term" value="P:pyrroloquinoline quinone biosynthetic process"/>
    <property type="evidence" value="ECO:0007669"/>
    <property type="project" value="UniProtKB-KW"/>
</dbReference>
<protein>
    <submittedName>
        <fullName evidence="4">Pyrroloquinoline quinone biosynthesis protein D</fullName>
    </submittedName>
</protein>